<dbReference type="GO" id="GO:0007165">
    <property type="term" value="P:signal transduction"/>
    <property type="evidence" value="ECO:0007669"/>
    <property type="project" value="TreeGrafter"/>
</dbReference>
<evidence type="ECO:0000256" key="4">
    <source>
        <dbReference type="ARBA" id="ARBA00022670"/>
    </source>
</evidence>
<keyword evidence="10" id="KW-0472">Membrane</keyword>
<dbReference type="PANTHER" id="PTHR32060">
    <property type="entry name" value="TAIL-SPECIFIC PROTEASE"/>
    <property type="match status" value="1"/>
</dbReference>
<proteinExistence type="inferred from homology"/>
<dbReference type="GO" id="GO:0030288">
    <property type="term" value="C:outer membrane-bounded periplasmic space"/>
    <property type="evidence" value="ECO:0007669"/>
    <property type="project" value="TreeGrafter"/>
</dbReference>
<protein>
    <recommendedName>
        <fullName evidence="3">Probable CtpA-like serine protease</fullName>
    </recommendedName>
</protein>
<keyword evidence="7 9" id="KW-0720">Serine protease</keyword>
<dbReference type="AlphaFoldDB" id="A0AAE5T0Z1"/>
<dbReference type="InterPro" id="IPR036365">
    <property type="entry name" value="PGBD-like_sf"/>
</dbReference>
<evidence type="ECO:0000256" key="3">
    <source>
        <dbReference type="ARBA" id="ARBA00022029"/>
    </source>
</evidence>
<organism evidence="12 13">
    <name type="scientific">Staphylococcus chromogenes</name>
    <name type="common">Staphylococcus hyicus subsp. chromogenes</name>
    <dbReference type="NCBI Taxonomy" id="46126"/>
    <lineage>
        <taxon>Bacteria</taxon>
        <taxon>Bacillati</taxon>
        <taxon>Bacillota</taxon>
        <taxon>Bacilli</taxon>
        <taxon>Bacillales</taxon>
        <taxon>Staphylococcaceae</taxon>
        <taxon>Staphylococcus</taxon>
    </lineage>
</organism>
<dbReference type="InterPro" id="IPR029045">
    <property type="entry name" value="ClpP/crotonase-like_dom_sf"/>
</dbReference>
<sequence length="479" mass="53341">MLPPKEKTHSKEKKYVSLSHFIMGIVLTFILTALLIFGGIYLWHQKSQNQQVSANSEKLSKVYETLANDYYQTPNKDKLLENAINGMTKGLKDPYTEYISKDKTTAFNEDVTGDFVGIGAEMQQKGNQIMITSPMKASPAEKAGLKPKDILKAVNGKPVKGKTLNEIIPQIRGKKGTKVTLTIQRGSESKDFTVERDTIHVKSVEVEKKGNVTVFKVNKFQDGTSGELKSAIQKAQQSGAKNILIDLRNNPGGLLDEAVKMSNIFLKKDEPVLYLEKGKQTEAVKTSNEPLKNVNDLNISVLVNEGSASASEIFTGAMKDHKIAKIYGTKTFGKGIVQTTREFEDGSILKFTEMKWLTPNKQYIHGKGIQPDVKVAGADFENLNVIPSDQTFKMGDTNTHVKSIKIGLDALGYSSGTQNEQFDSRLQETIKKFQSTHDLNITGEFDKQTNQKFTELLVEKASKEDPMLEKTIQKLKEHK</sequence>
<dbReference type="SUPFAM" id="SSF47090">
    <property type="entry name" value="PGBD-like"/>
    <property type="match status" value="1"/>
</dbReference>
<dbReference type="PANTHER" id="PTHR32060:SF30">
    <property type="entry name" value="CARBOXY-TERMINAL PROCESSING PROTEASE CTPA"/>
    <property type="match status" value="1"/>
</dbReference>
<dbReference type="Pfam" id="PF22694">
    <property type="entry name" value="CtpB_N-like"/>
    <property type="match status" value="1"/>
</dbReference>
<keyword evidence="5 10" id="KW-0812">Transmembrane</keyword>
<dbReference type="SUPFAM" id="SSF50156">
    <property type="entry name" value="PDZ domain-like"/>
    <property type="match status" value="1"/>
</dbReference>
<comment type="similarity">
    <text evidence="2 9">Belongs to the peptidase S41A family.</text>
</comment>
<gene>
    <name evidence="12" type="ORF">BU653_01635</name>
</gene>
<dbReference type="Pfam" id="PF01471">
    <property type="entry name" value="PG_binding_1"/>
    <property type="match status" value="1"/>
</dbReference>
<evidence type="ECO:0000256" key="6">
    <source>
        <dbReference type="ARBA" id="ARBA00022801"/>
    </source>
</evidence>
<dbReference type="Pfam" id="PF03572">
    <property type="entry name" value="Peptidase_S41"/>
    <property type="match status" value="1"/>
</dbReference>
<name>A0AAE5T0Z1_STACR</name>
<dbReference type="Gene3D" id="3.90.226.10">
    <property type="entry name" value="2-enoyl-CoA Hydratase, Chain A, domain 1"/>
    <property type="match status" value="1"/>
</dbReference>
<dbReference type="FunFam" id="2.30.42.10:FF:000063">
    <property type="entry name" value="Peptidase, S41 family"/>
    <property type="match status" value="1"/>
</dbReference>
<dbReference type="InterPro" id="IPR001478">
    <property type="entry name" value="PDZ"/>
</dbReference>
<evidence type="ECO:0000259" key="11">
    <source>
        <dbReference type="PROSITE" id="PS50106"/>
    </source>
</evidence>
<dbReference type="CDD" id="cd07560">
    <property type="entry name" value="Peptidase_S41_CPP"/>
    <property type="match status" value="1"/>
</dbReference>
<dbReference type="SMART" id="SM00228">
    <property type="entry name" value="PDZ"/>
    <property type="match status" value="1"/>
</dbReference>
<keyword evidence="6 9" id="KW-0378">Hydrolase</keyword>
<reference evidence="12 13" key="1">
    <citation type="journal article" date="2016" name="Front. Microbiol.">
        <title>Comprehensive Phylogenetic Analysis of Bovine Non-aureus Staphylococci Species Based on Whole-Genome Sequencing.</title>
        <authorList>
            <person name="Naushad S."/>
            <person name="Barkema H.W."/>
            <person name="Luby C."/>
            <person name="Condas L.A."/>
            <person name="Nobrega D.B."/>
            <person name="Carson D.A."/>
            <person name="De Buck J."/>
        </authorList>
    </citation>
    <scope>NUCLEOTIDE SEQUENCE [LARGE SCALE GENOMIC DNA]</scope>
    <source>
        <strain evidence="12 13">SNUC 505</strain>
    </source>
</reference>
<evidence type="ECO:0000256" key="2">
    <source>
        <dbReference type="ARBA" id="ARBA00009179"/>
    </source>
</evidence>
<dbReference type="InterPro" id="IPR002477">
    <property type="entry name" value="Peptidoglycan-bd-like"/>
</dbReference>
<dbReference type="Proteomes" id="UP000242704">
    <property type="component" value="Unassembled WGS sequence"/>
</dbReference>
<evidence type="ECO:0000256" key="7">
    <source>
        <dbReference type="ARBA" id="ARBA00022825"/>
    </source>
</evidence>
<keyword evidence="8 10" id="KW-1133">Transmembrane helix</keyword>
<dbReference type="SMART" id="SM00245">
    <property type="entry name" value="TSPc"/>
    <property type="match status" value="1"/>
</dbReference>
<dbReference type="InterPro" id="IPR036366">
    <property type="entry name" value="PGBDSf"/>
</dbReference>
<dbReference type="GO" id="GO:0006508">
    <property type="term" value="P:proteolysis"/>
    <property type="evidence" value="ECO:0007669"/>
    <property type="project" value="UniProtKB-KW"/>
</dbReference>
<dbReference type="Gene3D" id="1.10.101.10">
    <property type="entry name" value="PGBD-like superfamily/PGBD"/>
    <property type="match status" value="1"/>
</dbReference>
<dbReference type="Pfam" id="PF17820">
    <property type="entry name" value="PDZ_6"/>
    <property type="match status" value="1"/>
</dbReference>
<evidence type="ECO:0000256" key="5">
    <source>
        <dbReference type="ARBA" id="ARBA00022692"/>
    </source>
</evidence>
<dbReference type="InterPro" id="IPR005151">
    <property type="entry name" value="Tail-specific_protease"/>
</dbReference>
<comment type="subcellular location">
    <subcellularLocation>
        <location evidence="1">Cell membrane</location>
        <topology evidence="1">Single-pass membrane protein</topology>
    </subcellularLocation>
</comment>
<dbReference type="RefSeq" id="WP_105965304.1">
    <property type="nucleotide sequence ID" value="NZ_JAHCNX010000001.1"/>
</dbReference>
<dbReference type="InterPro" id="IPR041489">
    <property type="entry name" value="PDZ_6"/>
</dbReference>
<evidence type="ECO:0000256" key="10">
    <source>
        <dbReference type="SAM" id="Phobius"/>
    </source>
</evidence>
<feature type="domain" description="PDZ" evidence="11">
    <location>
        <begin position="104"/>
        <end position="172"/>
    </location>
</feature>
<evidence type="ECO:0000313" key="12">
    <source>
        <dbReference type="EMBL" id="PTG16811.1"/>
    </source>
</evidence>
<dbReference type="CDD" id="cd06782">
    <property type="entry name" value="cpPDZ_CPP-like"/>
    <property type="match status" value="1"/>
</dbReference>
<dbReference type="NCBIfam" id="TIGR00225">
    <property type="entry name" value="prc"/>
    <property type="match status" value="1"/>
</dbReference>
<evidence type="ECO:0000313" key="13">
    <source>
        <dbReference type="Proteomes" id="UP000242704"/>
    </source>
</evidence>
<dbReference type="PROSITE" id="PS50106">
    <property type="entry name" value="PDZ"/>
    <property type="match status" value="1"/>
</dbReference>
<evidence type="ECO:0000256" key="1">
    <source>
        <dbReference type="ARBA" id="ARBA00004162"/>
    </source>
</evidence>
<accession>A0AAE5T0Z1</accession>
<evidence type="ECO:0000256" key="8">
    <source>
        <dbReference type="ARBA" id="ARBA00022989"/>
    </source>
</evidence>
<feature type="transmembrane region" description="Helical" evidence="10">
    <location>
        <begin position="21"/>
        <end position="43"/>
    </location>
</feature>
<comment type="caution">
    <text evidence="12">The sequence shown here is derived from an EMBL/GenBank/DDBJ whole genome shotgun (WGS) entry which is preliminary data.</text>
</comment>
<dbReference type="EMBL" id="PZBZ01000005">
    <property type="protein sequence ID" value="PTG16811.1"/>
    <property type="molecule type" value="Genomic_DNA"/>
</dbReference>
<dbReference type="SUPFAM" id="SSF52096">
    <property type="entry name" value="ClpP/crotonase"/>
    <property type="match status" value="1"/>
</dbReference>
<dbReference type="GO" id="GO:0004175">
    <property type="term" value="F:endopeptidase activity"/>
    <property type="evidence" value="ECO:0007669"/>
    <property type="project" value="TreeGrafter"/>
</dbReference>
<dbReference type="InterPro" id="IPR004447">
    <property type="entry name" value="Peptidase_S41A"/>
</dbReference>
<dbReference type="Gene3D" id="2.30.42.10">
    <property type="match status" value="1"/>
</dbReference>
<dbReference type="InterPro" id="IPR036034">
    <property type="entry name" value="PDZ_sf"/>
</dbReference>
<evidence type="ECO:0000256" key="9">
    <source>
        <dbReference type="RuleBase" id="RU004404"/>
    </source>
</evidence>
<keyword evidence="4 9" id="KW-0645">Protease</keyword>
<dbReference type="Gene3D" id="3.30.750.44">
    <property type="match status" value="1"/>
</dbReference>
<dbReference type="InterPro" id="IPR055210">
    <property type="entry name" value="CtpA/B_N"/>
</dbReference>
<dbReference type="GO" id="GO:0008236">
    <property type="term" value="F:serine-type peptidase activity"/>
    <property type="evidence" value="ECO:0007669"/>
    <property type="project" value="UniProtKB-KW"/>
</dbReference>